<evidence type="ECO:0000313" key="3">
    <source>
        <dbReference type="EMBL" id="KAL2808293.1"/>
    </source>
</evidence>
<dbReference type="SUPFAM" id="SSF51430">
    <property type="entry name" value="NAD(P)-linked oxidoreductase"/>
    <property type="match status" value="1"/>
</dbReference>
<evidence type="ECO:0000313" key="4">
    <source>
        <dbReference type="Proteomes" id="UP001610334"/>
    </source>
</evidence>
<dbReference type="InterPro" id="IPR036812">
    <property type="entry name" value="NAD(P)_OxRdtase_dom_sf"/>
</dbReference>
<sequence>MAAKHPPLKQVLPPLILGGAGFSHQLTSNPNPLRTREVLKRAFELGLRAIDTSAYYEPSEELIGAALSHREMTPLYSRHEYFLMTKVGRISATKSDYSPAWIRYSVQRSLQRLRTTYLDVVFCHDIEFVPEENVLEAIGVLLEMVAVGKVRYVGISGYPIGLLARVALRAREVYGRPLDVIQNWAQLTLQNNRLEREGFQLFKEAGVSCICSSSPLASGLLRDEGVPVGNLGDWHPAPEGLRQAARDAALYTKSAGESLASLSLRYAIRRAQYSSTSEFSVATIIGGTSVAEVEENISTALQVLRRGGGIWQWNSEGESELGETGSHEQLEEDTRLFNGVKLIMGEWRNYSFSEDPYPEIQSGEGYLNSAMNQPALNQLVNSSVLSPHDQFPFGFTWLFPIIRPTGNKAKLL</sequence>
<feature type="domain" description="NADP-dependent oxidoreductase" evidence="2">
    <location>
        <begin position="14"/>
        <end position="299"/>
    </location>
</feature>
<reference evidence="3 4" key="1">
    <citation type="submission" date="2024-07" db="EMBL/GenBank/DDBJ databases">
        <title>Section-level genome sequencing and comparative genomics of Aspergillus sections Usti and Cavernicolus.</title>
        <authorList>
            <consortium name="Lawrence Berkeley National Laboratory"/>
            <person name="Nybo J.L."/>
            <person name="Vesth T.C."/>
            <person name="Theobald S."/>
            <person name="Frisvad J.C."/>
            <person name="Larsen T.O."/>
            <person name="Kjaerboelling I."/>
            <person name="Rothschild-Mancinelli K."/>
            <person name="Lyhne E.K."/>
            <person name="Kogle M.E."/>
            <person name="Barry K."/>
            <person name="Clum A."/>
            <person name="Na H."/>
            <person name="Ledsgaard L."/>
            <person name="Lin J."/>
            <person name="Lipzen A."/>
            <person name="Kuo A."/>
            <person name="Riley R."/>
            <person name="Mondo S."/>
            <person name="Labutti K."/>
            <person name="Haridas S."/>
            <person name="Pangalinan J."/>
            <person name="Salamov A.A."/>
            <person name="Simmons B.A."/>
            <person name="Magnuson J.K."/>
            <person name="Chen J."/>
            <person name="Drula E."/>
            <person name="Henrissat B."/>
            <person name="Wiebenga A."/>
            <person name="Lubbers R.J."/>
            <person name="Gomes A.C."/>
            <person name="Makela M.R."/>
            <person name="Stajich J."/>
            <person name="Grigoriev I.V."/>
            <person name="Mortensen U.H."/>
            <person name="De Vries R.P."/>
            <person name="Baker S.E."/>
            <person name="Andersen M.R."/>
        </authorList>
    </citation>
    <scope>NUCLEOTIDE SEQUENCE [LARGE SCALE GENOMIC DNA]</scope>
    <source>
        <strain evidence="3 4">CBS 588.65</strain>
    </source>
</reference>
<keyword evidence="4" id="KW-1185">Reference proteome</keyword>
<dbReference type="InterPro" id="IPR020471">
    <property type="entry name" value="AKR"/>
</dbReference>
<name>A0ABR4GYL9_9EURO</name>
<dbReference type="Pfam" id="PF00248">
    <property type="entry name" value="Aldo_ket_red"/>
    <property type="match status" value="1"/>
</dbReference>
<dbReference type="Proteomes" id="UP001610334">
    <property type="component" value="Unassembled WGS sequence"/>
</dbReference>
<dbReference type="PANTHER" id="PTHR42686">
    <property type="entry name" value="GH17980P-RELATED"/>
    <property type="match status" value="1"/>
</dbReference>
<gene>
    <name evidence="3" type="ORF">BJX63DRAFT_424746</name>
</gene>
<proteinExistence type="predicted"/>
<comment type="caution">
    <text evidence="3">The sequence shown here is derived from an EMBL/GenBank/DDBJ whole genome shotgun (WGS) entry which is preliminary data.</text>
</comment>
<dbReference type="Gene3D" id="3.20.20.100">
    <property type="entry name" value="NADP-dependent oxidoreductase domain"/>
    <property type="match status" value="1"/>
</dbReference>
<organism evidence="3 4">
    <name type="scientific">Aspergillus granulosus</name>
    <dbReference type="NCBI Taxonomy" id="176169"/>
    <lineage>
        <taxon>Eukaryota</taxon>
        <taxon>Fungi</taxon>
        <taxon>Dikarya</taxon>
        <taxon>Ascomycota</taxon>
        <taxon>Pezizomycotina</taxon>
        <taxon>Eurotiomycetes</taxon>
        <taxon>Eurotiomycetidae</taxon>
        <taxon>Eurotiales</taxon>
        <taxon>Aspergillaceae</taxon>
        <taxon>Aspergillus</taxon>
        <taxon>Aspergillus subgen. Nidulantes</taxon>
    </lineage>
</organism>
<dbReference type="EMBL" id="JBFXLT010000116">
    <property type="protein sequence ID" value="KAL2808293.1"/>
    <property type="molecule type" value="Genomic_DNA"/>
</dbReference>
<dbReference type="PRINTS" id="PR00069">
    <property type="entry name" value="ALDKETRDTASE"/>
</dbReference>
<evidence type="ECO:0000259" key="2">
    <source>
        <dbReference type="Pfam" id="PF00248"/>
    </source>
</evidence>
<accession>A0ABR4GYL9</accession>
<dbReference type="PANTHER" id="PTHR42686:SF1">
    <property type="entry name" value="GH17980P-RELATED"/>
    <property type="match status" value="1"/>
</dbReference>
<keyword evidence="1" id="KW-0560">Oxidoreductase</keyword>
<dbReference type="InterPro" id="IPR023210">
    <property type="entry name" value="NADP_OxRdtase_dom"/>
</dbReference>
<evidence type="ECO:0000256" key="1">
    <source>
        <dbReference type="ARBA" id="ARBA00023002"/>
    </source>
</evidence>
<protein>
    <submittedName>
        <fullName evidence="3">Aldo/keto reductase family-domain-containing protein</fullName>
    </submittedName>
</protein>